<dbReference type="GeneID" id="82933518"/>
<proteinExistence type="predicted"/>
<gene>
    <name evidence="2" type="ORF">FC43_GL001835</name>
</gene>
<keyword evidence="1" id="KW-0175">Coiled coil</keyword>
<evidence type="ECO:0000313" key="2">
    <source>
        <dbReference type="EMBL" id="KRL89213.1"/>
    </source>
</evidence>
<protein>
    <submittedName>
        <fullName evidence="2">Uncharacterized protein</fullName>
    </submittedName>
</protein>
<dbReference type="PATRIC" id="fig|1423760.3.peg.1923"/>
<dbReference type="EMBL" id="AZFK01000052">
    <property type="protein sequence ID" value="KRL89213.1"/>
    <property type="molecule type" value="Genomic_DNA"/>
</dbReference>
<feature type="coiled-coil region" evidence="1">
    <location>
        <begin position="20"/>
        <end position="47"/>
    </location>
</feature>
<evidence type="ECO:0000256" key="1">
    <source>
        <dbReference type="SAM" id="Coils"/>
    </source>
</evidence>
<evidence type="ECO:0000313" key="3">
    <source>
        <dbReference type="Proteomes" id="UP000050816"/>
    </source>
</evidence>
<accession>A0A0R1U7F8</accession>
<sequence length="62" mass="7152">MAKHKKVREPQSLEEALVIIHKQEAIIAKQAAKFEELETKVLELSETIKLFGVRTYGKKVKF</sequence>
<dbReference type="AlphaFoldDB" id="A0A0R1U7F8"/>
<name>A0A0R1U7F8_9LACO</name>
<dbReference type="RefSeq" id="WP_019205751.1">
    <property type="nucleotide sequence ID" value="NZ_AZFK01000052.1"/>
</dbReference>
<dbReference type="Proteomes" id="UP000050816">
    <property type="component" value="Unassembled WGS sequence"/>
</dbReference>
<organism evidence="2 3">
    <name type="scientific">Limosilactobacillus ingluviei DSM 15946</name>
    <dbReference type="NCBI Taxonomy" id="1423760"/>
    <lineage>
        <taxon>Bacteria</taxon>
        <taxon>Bacillati</taxon>
        <taxon>Bacillota</taxon>
        <taxon>Bacilli</taxon>
        <taxon>Lactobacillales</taxon>
        <taxon>Lactobacillaceae</taxon>
        <taxon>Limosilactobacillus</taxon>
    </lineage>
</organism>
<comment type="caution">
    <text evidence="2">The sequence shown here is derived from an EMBL/GenBank/DDBJ whole genome shotgun (WGS) entry which is preliminary data.</text>
</comment>
<reference evidence="2 3" key="1">
    <citation type="journal article" date="2015" name="Genome Announc.">
        <title>Expanding the biotechnology potential of lactobacilli through comparative genomics of 213 strains and associated genera.</title>
        <authorList>
            <person name="Sun Z."/>
            <person name="Harris H.M."/>
            <person name="McCann A."/>
            <person name="Guo C."/>
            <person name="Argimon S."/>
            <person name="Zhang W."/>
            <person name="Yang X."/>
            <person name="Jeffery I.B."/>
            <person name="Cooney J.C."/>
            <person name="Kagawa T.F."/>
            <person name="Liu W."/>
            <person name="Song Y."/>
            <person name="Salvetti E."/>
            <person name="Wrobel A."/>
            <person name="Rasinkangas P."/>
            <person name="Parkhill J."/>
            <person name="Rea M.C."/>
            <person name="O'Sullivan O."/>
            <person name="Ritari J."/>
            <person name="Douillard F.P."/>
            <person name="Paul Ross R."/>
            <person name="Yang R."/>
            <person name="Briner A.E."/>
            <person name="Felis G.E."/>
            <person name="de Vos W.M."/>
            <person name="Barrangou R."/>
            <person name="Klaenhammer T.R."/>
            <person name="Caufield P.W."/>
            <person name="Cui Y."/>
            <person name="Zhang H."/>
            <person name="O'Toole P.W."/>
        </authorList>
    </citation>
    <scope>NUCLEOTIDE SEQUENCE [LARGE SCALE GENOMIC DNA]</scope>
    <source>
        <strain evidence="2 3">DSM 15946</strain>
    </source>
</reference>